<evidence type="ECO:0000313" key="2">
    <source>
        <dbReference type="Proteomes" id="UP001642360"/>
    </source>
</evidence>
<reference evidence="1 2" key="1">
    <citation type="submission" date="2024-02" db="EMBL/GenBank/DDBJ databases">
        <authorList>
            <person name="Vignale AGUSTIN F."/>
            <person name="Sosa J E."/>
            <person name="Modenutti C."/>
        </authorList>
    </citation>
    <scope>NUCLEOTIDE SEQUENCE [LARGE SCALE GENOMIC DNA]</scope>
</reference>
<keyword evidence="2" id="KW-1185">Reference proteome</keyword>
<accession>A0ABC8TTQ2</accession>
<dbReference type="Proteomes" id="UP001642360">
    <property type="component" value="Unassembled WGS sequence"/>
</dbReference>
<dbReference type="AlphaFoldDB" id="A0ABC8TTQ2"/>
<organism evidence="1 2">
    <name type="scientific">Ilex paraguariensis</name>
    <name type="common">yerba mate</name>
    <dbReference type="NCBI Taxonomy" id="185542"/>
    <lineage>
        <taxon>Eukaryota</taxon>
        <taxon>Viridiplantae</taxon>
        <taxon>Streptophyta</taxon>
        <taxon>Embryophyta</taxon>
        <taxon>Tracheophyta</taxon>
        <taxon>Spermatophyta</taxon>
        <taxon>Magnoliopsida</taxon>
        <taxon>eudicotyledons</taxon>
        <taxon>Gunneridae</taxon>
        <taxon>Pentapetalae</taxon>
        <taxon>asterids</taxon>
        <taxon>campanulids</taxon>
        <taxon>Aquifoliales</taxon>
        <taxon>Aquifoliaceae</taxon>
        <taxon>Ilex</taxon>
    </lineage>
</organism>
<proteinExistence type="predicted"/>
<comment type="caution">
    <text evidence="1">The sequence shown here is derived from an EMBL/GenBank/DDBJ whole genome shotgun (WGS) entry which is preliminary data.</text>
</comment>
<name>A0ABC8TTQ2_9AQUA</name>
<evidence type="ECO:0000313" key="1">
    <source>
        <dbReference type="EMBL" id="CAK9172518.1"/>
    </source>
</evidence>
<gene>
    <name evidence="1" type="ORF">ILEXP_LOCUS42172</name>
</gene>
<sequence>MVAGYSSTEGIVFITKLSSHNALSTEGLVFITKLNIVFIIEVPSSTRLFLTETSSSQLGNSSQSMMNLLKLVLNFEVFDASMLKVRRGSNDGFWCLDGCSGVVRGGVAWGSVVIA</sequence>
<protein>
    <submittedName>
        <fullName evidence="1">Uncharacterized protein</fullName>
    </submittedName>
</protein>
<dbReference type="EMBL" id="CAUOFW020006013">
    <property type="protein sequence ID" value="CAK9172518.1"/>
    <property type="molecule type" value="Genomic_DNA"/>
</dbReference>